<evidence type="ECO:0000256" key="8">
    <source>
        <dbReference type="ARBA" id="ARBA00023136"/>
    </source>
</evidence>
<evidence type="ECO:0000259" key="15">
    <source>
        <dbReference type="Pfam" id="PF07715"/>
    </source>
</evidence>
<keyword evidence="17" id="KW-1185">Reference proteome</keyword>
<proteinExistence type="inferred from homology"/>
<dbReference type="RefSeq" id="WP_169563267.1">
    <property type="nucleotide sequence ID" value="NZ_JAAXYH010000002.1"/>
</dbReference>
<dbReference type="Gene3D" id="2.170.130.10">
    <property type="entry name" value="TonB-dependent receptor, plug domain"/>
    <property type="match status" value="1"/>
</dbReference>
<dbReference type="CDD" id="cd01347">
    <property type="entry name" value="ligand_gated_channel"/>
    <property type="match status" value="1"/>
</dbReference>
<keyword evidence="5 11" id="KW-0812">Transmembrane</keyword>
<comment type="caution">
    <text evidence="16">The sequence shown here is derived from an EMBL/GenBank/DDBJ whole genome shotgun (WGS) entry which is preliminary data.</text>
</comment>
<evidence type="ECO:0000256" key="7">
    <source>
        <dbReference type="ARBA" id="ARBA00023077"/>
    </source>
</evidence>
<keyword evidence="10 11" id="KW-0998">Cell outer membrane</keyword>
<evidence type="ECO:0000256" key="13">
    <source>
        <dbReference type="SAM" id="SignalP"/>
    </source>
</evidence>
<evidence type="ECO:0000256" key="1">
    <source>
        <dbReference type="ARBA" id="ARBA00004571"/>
    </source>
</evidence>
<protein>
    <submittedName>
        <fullName evidence="16">TonB-dependent receptor</fullName>
    </submittedName>
</protein>
<feature type="chain" id="PRO_5038092124" evidence="13">
    <location>
        <begin position="26"/>
        <end position="709"/>
    </location>
</feature>
<dbReference type="InterPro" id="IPR037066">
    <property type="entry name" value="Plug_dom_sf"/>
</dbReference>
<dbReference type="PROSITE" id="PS52016">
    <property type="entry name" value="TONB_DEPENDENT_REC_3"/>
    <property type="match status" value="1"/>
</dbReference>
<keyword evidence="3 11" id="KW-0813">Transport</keyword>
<dbReference type="Proteomes" id="UP000737113">
    <property type="component" value="Unassembled WGS sequence"/>
</dbReference>
<evidence type="ECO:0000259" key="14">
    <source>
        <dbReference type="Pfam" id="PF00593"/>
    </source>
</evidence>
<evidence type="ECO:0000256" key="6">
    <source>
        <dbReference type="ARBA" id="ARBA00022729"/>
    </source>
</evidence>
<dbReference type="EMBL" id="JAAXYH010000002">
    <property type="protein sequence ID" value="NMH64603.1"/>
    <property type="molecule type" value="Genomic_DNA"/>
</dbReference>
<keyword evidence="7 12" id="KW-0798">TonB box</keyword>
<evidence type="ECO:0000256" key="10">
    <source>
        <dbReference type="ARBA" id="ARBA00023237"/>
    </source>
</evidence>
<feature type="domain" description="TonB-dependent receptor plug" evidence="15">
    <location>
        <begin position="54"/>
        <end position="163"/>
    </location>
</feature>
<evidence type="ECO:0000256" key="2">
    <source>
        <dbReference type="ARBA" id="ARBA00008143"/>
    </source>
</evidence>
<dbReference type="PANTHER" id="PTHR30069">
    <property type="entry name" value="TONB-DEPENDENT OUTER MEMBRANE RECEPTOR"/>
    <property type="match status" value="1"/>
</dbReference>
<dbReference type="SUPFAM" id="SSF56935">
    <property type="entry name" value="Porins"/>
    <property type="match status" value="1"/>
</dbReference>
<dbReference type="InterPro" id="IPR000531">
    <property type="entry name" value="Beta-barrel_TonB"/>
</dbReference>
<evidence type="ECO:0000313" key="17">
    <source>
        <dbReference type="Proteomes" id="UP000737113"/>
    </source>
</evidence>
<dbReference type="Gene3D" id="2.40.170.20">
    <property type="entry name" value="TonB-dependent receptor, beta-barrel domain"/>
    <property type="match status" value="1"/>
</dbReference>
<evidence type="ECO:0000313" key="16">
    <source>
        <dbReference type="EMBL" id="NMH64603.1"/>
    </source>
</evidence>
<comment type="subcellular location">
    <subcellularLocation>
        <location evidence="1 11">Cell outer membrane</location>
        <topology evidence="1 11">Multi-pass membrane protein</topology>
    </subcellularLocation>
</comment>
<dbReference type="InterPro" id="IPR039426">
    <property type="entry name" value="TonB-dep_rcpt-like"/>
</dbReference>
<dbReference type="AlphaFoldDB" id="A0A972FWL4"/>
<dbReference type="InterPro" id="IPR036942">
    <property type="entry name" value="Beta-barrel_TonB_sf"/>
</dbReference>
<dbReference type="Pfam" id="PF00593">
    <property type="entry name" value="TonB_dep_Rec_b-barrel"/>
    <property type="match status" value="1"/>
</dbReference>
<dbReference type="InterPro" id="IPR012910">
    <property type="entry name" value="Plug_dom"/>
</dbReference>
<gene>
    <name evidence="16" type="ORF">HC757_05405</name>
</gene>
<sequence>MTHSRGKTLGLGLMLLGMVSPQLQANTSDEDELLALYGDTEMISIATGSLQSITKAPAVATVINADDIREMGASELDQVLETVPGLHVARSALGYNPIYTFRGIRSNYNPQVLLLINGIPISSLYNGDRGLIWGGMPVNAIERIEVIRGPGSALYGADAFAGVINITTLSGSDITQNEFGVRAGSYDTQDAWGKLAGEWHDFTLGMIVEFHQTDGQHELIGSDLQSGLDALAGTSASNAPGAVSLSRENLDIRLDIVKDNWQFRSGLQRRRNWGNGAGVAEALDPDNRWKSDRFNADLTYHNANFSDFWDLQAQISYFDTSTEAENDMHIFPAGSDLTLIGLGGVYPEGLIGNPESFERHTRANITASYTRLEKHHIRGGIGYVFSDLYKVRETKNFGPDPITGEQLPPGSPVVDVSDTPYVYLQEGNRENTYIYLQDIWHLADDWELTAGLRYDDYSDFGNTTNPRVALVWSSSRKLTTKLLYGKAFRAPAFAETRAINNPVVLGNPDLDPETLSSYELAFDYRATERLRFSLNLFHYDWRDIIKFTADASGNTKTANNAGSQTGKGLELDLDWRINDLWQVKANYAWQDSVDEATDRRTSQVPGSQAYLAANWTLSDRVQLHGQLNWVMSREREALDTRDSIDDYATLDLTLNYRDDNNAWGGSIMLRNLTDTDAREPSDWSNPVAAIPDDLPLEGRNIYAQIYFKF</sequence>
<evidence type="ECO:0000256" key="3">
    <source>
        <dbReference type="ARBA" id="ARBA00022448"/>
    </source>
</evidence>
<organism evidence="16 17">
    <name type="scientific">Shewanella salipaludis</name>
    <dbReference type="NCBI Taxonomy" id="2723052"/>
    <lineage>
        <taxon>Bacteria</taxon>
        <taxon>Pseudomonadati</taxon>
        <taxon>Pseudomonadota</taxon>
        <taxon>Gammaproteobacteria</taxon>
        <taxon>Alteromonadales</taxon>
        <taxon>Shewanellaceae</taxon>
        <taxon>Shewanella</taxon>
    </lineage>
</organism>
<evidence type="ECO:0000256" key="4">
    <source>
        <dbReference type="ARBA" id="ARBA00022452"/>
    </source>
</evidence>
<keyword evidence="6 13" id="KW-0732">Signal</keyword>
<name>A0A972FWL4_9GAMM</name>
<dbReference type="PANTHER" id="PTHR30069:SF29">
    <property type="entry name" value="HEMOGLOBIN AND HEMOGLOBIN-HAPTOGLOBIN-BINDING PROTEIN 1-RELATED"/>
    <property type="match status" value="1"/>
</dbReference>
<keyword evidence="4 11" id="KW-1134">Transmembrane beta strand</keyword>
<dbReference type="Pfam" id="PF07715">
    <property type="entry name" value="Plug"/>
    <property type="match status" value="1"/>
</dbReference>
<comment type="similarity">
    <text evidence="2">Belongs to the TonB-dependent receptor family. Hemoglobin/haptoglobin binding protein subfamily.</text>
</comment>
<evidence type="ECO:0000256" key="12">
    <source>
        <dbReference type="RuleBase" id="RU003357"/>
    </source>
</evidence>
<feature type="signal peptide" evidence="13">
    <location>
        <begin position="1"/>
        <end position="25"/>
    </location>
</feature>
<dbReference type="GO" id="GO:0009279">
    <property type="term" value="C:cell outer membrane"/>
    <property type="evidence" value="ECO:0007669"/>
    <property type="project" value="UniProtKB-SubCell"/>
</dbReference>
<keyword evidence="8 11" id="KW-0472">Membrane</keyword>
<keyword evidence="9 16" id="KW-0675">Receptor</keyword>
<feature type="domain" description="TonB-dependent receptor-like beta-barrel" evidence="14">
    <location>
        <begin position="257"/>
        <end position="657"/>
    </location>
</feature>
<evidence type="ECO:0000256" key="5">
    <source>
        <dbReference type="ARBA" id="ARBA00022692"/>
    </source>
</evidence>
<dbReference type="GO" id="GO:0015344">
    <property type="term" value="F:siderophore uptake transmembrane transporter activity"/>
    <property type="evidence" value="ECO:0007669"/>
    <property type="project" value="TreeGrafter"/>
</dbReference>
<reference evidence="16" key="1">
    <citation type="submission" date="2020-04" db="EMBL/GenBank/DDBJ databases">
        <title>Description of Shewanella salipaludis sp. nov., isolated from a salt marsh.</title>
        <authorList>
            <person name="Park S."/>
            <person name="Yoon J.-H."/>
        </authorList>
    </citation>
    <scope>NUCLEOTIDE SEQUENCE</scope>
    <source>
        <strain evidence="16">SHSM-M6</strain>
    </source>
</reference>
<evidence type="ECO:0000256" key="11">
    <source>
        <dbReference type="PROSITE-ProRule" id="PRU01360"/>
    </source>
</evidence>
<evidence type="ECO:0000256" key="9">
    <source>
        <dbReference type="ARBA" id="ARBA00023170"/>
    </source>
</evidence>
<accession>A0A972FWL4</accession>
<dbReference type="GO" id="GO:0044718">
    <property type="term" value="P:siderophore transmembrane transport"/>
    <property type="evidence" value="ECO:0007669"/>
    <property type="project" value="TreeGrafter"/>
</dbReference>